<dbReference type="PANTHER" id="PTHR33154">
    <property type="entry name" value="TRANSCRIPTIONAL REGULATOR, ARSR FAMILY"/>
    <property type="match status" value="1"/>
</dbReference>
<dbReference type="Proteomes" id="UP000215199">
    <property type="component" value="Unassembled WGS sequence"/>
</dbReference>
<evidence type="ECO:0000256" key="3">
    <source>
        <dbReference type="ARBA" id="ARBA00023163"/>
    </source>
</evidence>
<sequence>MPEDKSSRPLDARMLRAMAHPLRMRMIDLLQADGPATATGLGKRVGESSGTTSWHLRLLAEAGLVEEDRERGNKRERWWRSTQDSTSMRVADFIDDPDLAGPLDSFLRSVIEQRYQAESRFAGELPRWMDQWYDKAIFSDVRLSLTPEEAAAMSAEVVAVIDRYRRDARPGDHNVIAHWSAFPRQARPEDSGTAESG</sequence>
<accession>A0A229T057</accession>
<evidence type="ECO:0000313" key="6">
    <source>
        <dbReference type="Proteomes" id="UP000215199"/>
    </source>
</evidence>
<reference evidence="6" key="1">
    <citation type="submission" date="2017-07" db="EMBL/GenBank/DDBJ databases">
        <title>Comparative genome mining reveals phylogenetic distribution patterns of secondary metabolites in Amycolatopsis.</title>
        <authorList>
            <person name="Adamek M."/>
            <person name="Alanjary M."/>
            <person name="Sales-Ortells H."/>
            <person name="Goodfellow M."/>
            <person name="Bull A.T."/>
            <person name="Kalinowski J."/>
            <person name="Ziemert N."/>
        </authorList>
    </citation>
    <scope>NUCLEOTIDE SEQUENCE [LARGE SCALE GENOMIC DNA]</scope>
    <source>
        <strain evidence="6">H5</strain>
    </source>
</reference>
<dbReference type="AlphaFoldDB" id="A0A229T057"/>
<dbReference type="InterPro" id="IPR036390">
    <property type="entry name" value="WH_DNA-bd_sf"/>
</dbReference>
<dbReference type="RefSeq" id="WP_093950311.1">
    <property type="nucleotide sequence ID" value="NZ_NMUL01000028.1"/>
</dbReference>
<evidence type="ECO:0000256" key="1">
    <source>
        <dbReference type="ARBA" id="ARBA00023015"/>
    </source>
</evidence>
<dbReference type="InterPro" id="IPR051081">
    <property type="entry name" value="HTH_MetalResp_TranReg"/>
</dbReference>
<gene>
    <name evidence="5" type="ORF">CF165_26655</name>
</gene>
<dbReference type="CDD" id="cd00090">
    <property type="entry name" value="HTH_ARSR"/>
    <property type="match status" value="1"/>
</dbReference>
<keyword evidence="1" id="KW-0805">Transcription regulation</keyword>
<dbReference type="SMART" id="SM00418">
    <property type="entry name" value="HTH_ARSR"/>
    <property type="match status" value="1"/>
</dbReference>
<keyword evidence="2" id="KW-0238">DNA-binding</keyword>
<dbReference type="OrthoDB" id="7945987at2"/>
<keyword evidence="3" id="KW-0804">Transcription</keyword>
<evidence type="ECO:0000313" key="5">
    <source>
        <dbReference type="EMBL" id="OXM64542.1"/>
    </source>
</evidence>
<dbReference type="GO" id="GO:0003677">
    <property type="term" value="F:DNA binding"/>
    <property type="evidence" value="ECO:0007669"/>
    <property type="project" value="UniProtKB-KW"/>
</dbReference>
<evidence type="ECO:0000259" key="4">
    <source>
        <dbReference type="SMART" id="SM00418"/>
    </source>
</evidence>
<dbReference type="Pfam" id="PF12840">
    <property type="entry name" value="HTH_20"/>
    <property type="match status" value="1"/>
</dbReference>
<dbReference type="GO" id="GO:0003700">
    <property type="term" value="F:DNA-binding transcription factor activity"/>
    <property type="evidence" value="ECO:0007669"/>
    <property type="project" value="InterPro"/>
</dbReference>
<dbReference type="InterPro" id="IPR001845">
    <property type="entry name" value="HTH_ArsR_DNA-bd_dom"/>
</dbReference>
<protein>
    <submittedName>
        <fullName evidence="5">Transcriptional regulator</fullName>
    </submittedName>
</protein>
<keyword evidence="6" id="KW-1185">Reference proteome</keyword>
<evidence type="ECO:0000256" key="2">
    <source>
        <dbReference type="ARBA" id="ARBA00023125"/>
    </source>
</evidence>
<dbReference type="Gene3D" id="1.10.10.10">
    <property type="entry name" value="Winged helix-like DNA-binding domain superfamily/Winged helix DNA-binding domain"/>
    <property type="match status" value="1"/>
</dbReference>
<comment type="caution">
    <text evidence="5">The sequence shown here is derived from an EMBL/GenBank/DDBJ whole genome shotgun (WGS) entry which is preliminary data.</text>
</comment>
<name>A0A229T057_9PSEU</name>
<dbReference type="InterPro" id="IPR011991">
    <property type="entry name" value="ArsR-like_HTH"/>
</dbReference>
<dbReference type="PANTHER" id="PTHR33154:SF15">
    <property type="entry name" value="REGULATORY PROTEIN ARSR"/>
    <property type="match status" value="1"/>
</dbReference>
<organism evidence="5 6">
    <name type="scientific">Amycolatopsis vastitatis</name>
    <dbReference type="NCBI Taxonomy" id="1905142"/>
    <lineage>
        <taxon>Bacteria</taxon>
        <taxon>Bacillati</taxon>
        <taxon>Actinomycetota</taxon>
        <taxon>Actinomycetes</taxon>
        <taxon>Pseudonocardiales</taxon>
        <taxon>Pseudonocardiaceae</taxon>
        <taxon>Amycolatopsis</taxon>
    </lineage>
</organism>
<feature type="domain" description="HTH arsR-type" evidence="4">
    <location>
        <begin position="13"/>
        <end position="108"/>
    </location>
</feature>
<dbReference type="InterPro" id="IPR036388">
    <property type="entry name" value="WH-like_DNA-bd_sf"/>
</dbReference>
<dbReference type="EMBL" id="NMUL01000028">
    <property type="protein sequence ID" value="OXM64542.1"/>
    <property type="molecule type" value="Genomic_DNA"/>
</dbReference>
<proteinExistence type="predicted"/>
<dbReference type="SUPFAM" id="SSF46785">
    <property type="entry name" value="Winged helix' DNA-binding domain"/>
    <property type="match status" value="1"/>
</dbReference>